<keyword evidence="5" id="KW-1133">Transmembrane helix</keyword>
<gene>
    <name evidence="6" type="ORF">VN97_g5491</name>
</gene>
<dbReference type="Pfam" id="PF07249">
    <property type="entry name" value="Cerato-platanin"/>
    <property type="match status" value="1"/>
</dbReference>
<comment type="subcellular location">
    <subcellularLocation>
        <location evidence="1">Secreted</location>
    </subcellularLocation>
</comment>
<dbReference type="EMBL" id="LACB01000142">
    <property type="protein sequence ID" value="KAJ9487828.1"/>
    <property type="molecule type" value="Genomic_DNA"/>
</dbReference>
<keyword evidence="5" id="KW-0812">Transmembrane</keyword>
<dbReference type="GO" id="GO:0005576">
    <property type="term" value="C:extracellular region"/>
    <property type="evidence" value="ECO:0007669"/>
    <property type="project" value="UniProtKB-SubCell"/>
</dbReference>
<protein>
    <recommendedName>
        <fullName evidence="8">Allergen Asp f 15</fullName>
    </recommendedName>
</protein>
<dbReference type="AlphaFoldDB" id="A0AAI9X963"/>
<dbReference type="Proteomes" id="UP001227192">
    <property type="component" value="Unassembled WGS sequence"/>
</dbReference>
<reference evidence="6" key="1">
    <citation type="submission" date="2015-06" db="EMBL/GenBank/DDBJ databases">
        <authorList>
            <person name="Nguyen H."/>
        </authorList>
    </citation>
    <scope>NUCLEOTIDE SEQUENCE</scope>
    <source>
        <strain evidence="6">DAOM 180753</strain>
    </source>
</reference>
<evidence type="ECO:0000313" key="6">
    <source>
        <dbReference type="EMBL" id="KAJ9487828.1"/>
    </source>
</evidence>
<dbReference type="InterPro" id="IPR010829">
    <property type="entry name" value="Cerato-platanin"/>
</dbReference>
<evidence type="ECO:0008006" key="8">
    <source>
        <dbReference type="Google" id="ProtNLM"/>
    </source>
</evidence>
<accession>A0AAI9X963</accession>
<feature type="transmembrane region" description="Helical" evidence="5">
    <location>
        <begin position="71"/>
        <end position="87"/>
    </location>
</feature>
<organism evidence="6 7">
    <name type="scientific">Penicillium thymicola</name>
    <dbReference type="NCBI Taxonomy" id="293382"/>
    <lineage>
        <taxon>Eukaryota</taxon>
        <taxon>Fungi</taxon>
        <taxon>Dikarya</taxon>
        <taxon>Ascomycota</taxon>
        <taxon>Pezizomycotina</taxon>
        <taxon>Eurotiomycetes</taxon>
        <taxon>Eurotiomycetidae</taxon>
        <taxon>Eurotiales</taxon>
        <taxon>Aspergillaceae</taxon>
        <taxon>Penicillium</taxon>
    </lineage>
</organism>
<proteinExistence type="inferred from homology"/>
<evidence type="ECO:0000256" key="1">
    <source>
        <dbReference type="ARBA" id="ARBA00004613"/>
    </source>
</evidence>
<sequence length="326" mass="35383">MKQEMSVSNLTPNQGPSINKKQKGTSPGRLELPTSRLTVGRANQLRHGDLLWRNHQMWSSCTKAKCKSKRVGFQVSLLLYYLFYGLSNDGWIMVMNTKWFECMLVTVNIRIIPVTLTSMSPWRNWLARPTVNREVGSSSLPGDVPFCFLFMVLVGYNKQEKHYSLPQSTTKSSTNMKSTIAFTSAFLATLSLVSAAPAAAAAQTVSVSYDTKYDVGTSSLTTVACSDGINGLISQGYTDFASLPSFPNIGGAITIPGWNSPNCGKCYALHYSNGKIDKTINVIAVDAAPGGFNIGLRAMNTLTNGLAEQLGRIDATYVEVDASACV</sequence>
<keyword evidence="3" id="KW-0964">Secreted</keyword>
<dbReference type="Gene3D" id="2.40.40.10">
    <property type="entry name" value="RlpA-like domain"/>
    <property type="match status" value="1"/>
</dbReference>
<feature type="region of interest" description="Disordered" evidence="4">
    <location>
        <begin position="1"/>
        <end position="33"/>
    </location>
</feature>
<comment type="similarity">
    <text evidence="2">Belongs to the cerato-platanin family.</text>
</comment>
<keyword evidence="7" id="KW-1185">Reference proteome</keyword>
<feature type="compositionally biased region" description="Polar residues" evidence="4">
    <location>
        <begin position="1"/>
        <end position="19"/>
    </location>
</feature>
<dbReference type="SUPFAM" id="SSF50685">
    <property type="entry name" value="Barwin-like endoglucanases"/>
    <property type="match status" value="1"/>
</dbReference>
<dbReference type="CDD" id="cd22778">
    <property type="entry name" value="DPBB_CEPL-like"/>
    <property type="match status" value="1"/>
</dbReference>
<evidence type="ECO:0000256" key="4">
    <source>
        <dbReference type="SAM" id="MobiDB-lite"/>
    </source>
</evidence>
<name>A0AAI9X963_PENTH</name>
<comment type="caution">
    <text evidence="6">The sequence shown here is derived from an EMBL/GenBank/DDBJ whole genome shotgun (WGS) entry which is preliminary data.</text>
</comment>
<dbReference type="InterPro" id="IPR036908">
    <property type="entry name" value="RlpA-like_sf"/>
</dbReference>
<evidence type="ECO:0000256" key="3">
    <source>
        <dbReference type="ARBA" id="ARBA00022525"/>
    </source>
</evidence>
<reference evidence="6" key="2">
    <citation type="journal article" date="2016" name="Fungal Biol.">
        <title>Ochratoxin A production by Penicillium thymicola.</title>
        <authorList>
            <person name="Nguyen H.D.T."/>
            <person name="McMullin D.R."/>
            <person name="Ponomareva E."/>
            <person name="Riley R."/>
            <person name="Pomraning K.R."/>
            <person name="Baker S.E."/>
            <person name="Seifert K.A."/>
        </authorList>
    </citation>
    <scope>NUCLEOTIDE SEQUENCE</scope>
    <source>
        <strain evidence="6">DAOM 180753</strain>
    </source>
</reference>
<evidence type="ECO:0000313" key="7">
    <source>
        <dbReference type="Proteomes" id="UP001227192"/>
    </source>
</evidence>
<evidence type="ECO:0000256" key="5">
    <source>
        <dbReference type="SAM" id="Phobius"/>
    </source>
</evidence>
<evidence type="ECO:0000256" key="2">
    <source>
        <dbReference type="ARBA" id="ARBA00010421"/>
    </source>
</evidence>
<keyword evidence="5" id="KW-0472">Membrane</keyword>